<feature type="compositionally biased region" description="Pro residues" evidence="1">
    <location>
        <begin position="87"/>
        <end position="102"/>
    </location>
</feature>
<evidence type="ECO:0008006" key="4">
    <source>
        <dbReference type="Google" id="ProtNLM"/>
    </source>
</evidence>
<dbReference type="PRINTS" id="PR01217">
    <property type="entry name" value="PRICHEXTENSN"/>
</dbReference>
<proteinExistence type="predicted"/>
<gene>
    <name evidence="2" type="ORF">H7965_07540</name>
</gene>
<protein>
    <recommendedName>
        <fullName evidence="4">Cell envelope biogenesis protein TolA</fullName>
    </recommendedName>
</protein>
<feature type="region of interest" description="Disordered" evidence="1">
    <location>
        <begin position="44"/>
        <end position="231"/>
    </location>
</feature>
<evidence type="ECO:0000313" key="2">
    <source>
        <dbReference type="EMBL" id="MBC4015177.1"/>
    </source>
</evidence>
<feature type="compositionally biased region" description="Low complexity" evidence="1">
    <location>
        <begin position="48"/>
        <end position="59"/>
    </location>
</feature>
<organism evidence="2 3">
    <name type="scientific">Siccirubricoccus deserti</name>
    <dbReference type="NCBI Taxonomy" id="2013562"/>
    <lineage>
        <taxon>Bacteria</taxon>
        <taxon>Pseudomonadati</taxon>
        <taxon>Pseudomonadota</taxon>
        <taxon>Alphaproteobacteria</taxon>
        <taxon>Acetobacterales</taxon>
        <taxon>Roseomonadaceae</taxon>
        <taxon>Siccirubricoccus</taxon>
    </lineage>
</organism>
<feature type="compositionally biased region" description="Polar residues" evidence="1">
    <location>
        <begin position="190"/>
        <end position="205"/>
    </location>
</feature>
<dbReference type="EMBL" id="JACOMF010000006">
    <property type="protein sequence ID" value="MBC4015177.1"/>
    <property type="molecule type" value="Genomic_DNA"/>
</dbReference>
<feature type="compositionally biased region" description="Pro residues" evidence="1">
    <location>
        <begin position="60"/>
        <end position="80"/>
    </location>
</feature>
<evidence type="ECO:0000313" key="3">
    <source>
        <dbReference type="Proteomes" id="UP000600101"/>
    </source>
</evidence>
<name>A0A9X0UCF5_9PROT</name>
<reference evidence="2" key="1">
    <citation type="submission" date="2020-08" db="EMBL/GenBank/DDBJ databases">
        <authorList>
            <person name="Hu Y."/>
            <person name="Nguyen S.V."/>
            <person name="Li F."/>
            <person name="Fanning S."/>
        </authorList>
    </citation>
    <scope>NUCLEOTIDE SEQUENCE</scope>
    <source>
        <strain evidence="2">SYSU D8009</strain>
    </source>
</reference>
<feature type="compositionally biased region" description="Pro residues" evidence="1">
    <location>
        <begin position="110"/>
        <end position="169"/>
    </location>
</feature>
<dbReference type="Gene3D" id="3.30.1150.10">
    <property type="match status" value="1"/>
</dbReference>
<comment type="caution">
    <text evidence="2">The sequence shown here is derived from an EMBL/GenBank/DDBJ whole genome shotgun (WGS) entry which is preliminary data.</text>
</comment>
<accession>A0A9X0UCF5</accession>
<dbReference type="AlphaFoldDB" id="A0A9X0UCF5"/>
<evidence type="ECO:0000256" key="1">
    <source>
        <dbReference type="SAM" id="MobiDB-lite"/>
    </source>
</evidence>
<sequence length="333" mass="34913">MRTRGMRFWGGVSAAVHVAALVLGLIFGLPRPLREPEEQAVPVEIVSAAPAEQAQGEQPAPVPAPASAPQPPRPEPPAPAPQQEAIPTPPPPPPAPAPPPVPQQQAQARPTPPAPPPEPSPLPLPPPPPRPPQPQAQPQPRPEPPSPAPPRPEPPRPTPPTPVPPPPTPSQQAGTGQTPPVQRPQERSRSVLNTLENLRNAQRQTEAPRARPTPQAGAPRQGGGTPTGTAALSAGEKAGLADKISECWSVDGGGVGVREVVVELRVVVDGGGVVRNVTSNGAVPSDPRARSVYEAARRALLDPRCNPLPLPRERLAALRDTVFRFNPRDLGLR</sequence>
<keyword evidence="3" id="KW-1185">Reference proteome</keyword>
<dbReference type="Proteomes" id="UP000600101">
    <property type="component" value="Unassembled WGS sequence"/>
</dbReference>
<feature type="compositionally biased region" description="Low complexity" evidence="1">
    <location>
        <begin position="170"/>
        <end position="180"/>
    </location>
</feature>